<keyword evidence="12" id="KW-1185">Reference proteome</keyword>
<name>A0A1H8FI37_9BACT</name>
<keyword evidence="2 5" id="KW-0378">Hydrolase</keyword>
<dbReference type="InterPro" id="IPR008979">
    <property type="entry name" value="Galactose-bd-like_sf"/>
</dbReference>
<feature type="domain" description="Beta-galactosidase 1-like first all-beta" evidence="9">
    <location>
        <begin position="391"/>
        <end position="501"/>
    </location>
</feature>
<evidence type="ECO:0000256" key="4">
    <source>
        <dbReference type="PIRSR" id="PIRSR006336-1"/>
    </source>
</evidence>
<evidence type="ECO:0000259" key="8">
    <source>
        <dbReference type="Pfam" id="PF01301"/>
    </source>
</evidence>
<dbReference type="RefSeq" id="WP_089919387.1">
    <property type="nucleotide sequence ID" value="NZ_FOBB01000009.1"/>
</dbReference>
<dbReference type="AlphaFoldDB" id="A0A1H8FI37"/>
<evidence type="ECO:0000313" key="11">
    <source>
        <dbReference type="EMBL" id="SEN31306.1"/>
    </source>
</evidence>
<dbReference type="OrthoDB" id="703126at2"/>
<dbReference type="Gene3D" id="3.20.20.80">
    <property type="entry name" value="Glycosidases"/>
    <property type="match status" value="1"/>
</dbReference>
<feature type="active site" description="Proton donor" evidence="4">
    <location>
        <position position="183"/>
    </location>
</feature>
<evidence type="ECO:0000259" key="9">
    <source>
        <dbReference type="Pfam" id="PF21317"/>
    </source>
</evidence>
<dbReference type="Pfam" id="PF01301">
    <property type="entry name" value="Glyco_hydro_35"/>
    <property type="match status" value="1"/>
</dbReference>
<evidence type="ECO:0000256" key="6">
    <source>
        <dbReference type="RuleBase" id="RU003679"/>
    </source>
</evidence>
<feature type="chain" id="PRO_5011553964" description="Beta-galactosidase" evidence="7">
    <location>
        <begin position="23"/>
        <end position="602"/>
    </location>
</feature>
<gene>
    <name evidence="11" type="ORF">SAMN04488505_109207</name>
</gene>
<comment type="similarity">
    <text evidence="1 6">Belongs to the glycosyl hydrolase 35 family.</text>
</comment>
<feature type="domain" description="Glycoside hydrolase 35 catalytic" evidence="8">
    <location>
        <begin position="34"/>
        <end position="349"/>
    </location>
</feature>
<organism evidence="11 12">
    <name type="scientific">Chitinophaga rupis</name>
    <dbReference type="NCBI Taxonomy" id="573321"/>
    <lineage>
        <taxon>Bacteria</taxon>
        <taxon>Pseudomonadati</taxon>
        <taxon>Bacteroidota</taxon>
        <taxon>Chitinophagia</taxon>
        <taxon>Chitinophagales</taxon>
        <taxon>Chitinophagaceae</taxon>
        <taxon>Chitinophaga</taxon>
    </lineage>
</organism>
<dbReference type="InterPro" id="IPR048913">
    <property type="entry name" value="BetaGal_gal-bd"/>
</dbReference>
<dbReference type="PANTHER" id="PTHR23421">
    <property type="entry name" value="BETA-GALACTOSIDASE RELATED"/>
    <property type="match status" value="1"/>
</dbReference>
<dbReference type="GO" id="GO:0005975">
    <property type="term" value="P:carbohydrate metabolic process"/>
    <property type="evidence" value="ECO:0007669"/>
    <property type="project" value="InterPro"/>
</dbReference>
<dbReference type="Gene3D" id="2.60.120.260">
    <property type="entry name" value="Galactose-binding domain-like"/>
    <property type="match status" value="2"/>
</dbReference>
<dbReference type="STRING" id="573321.SAMN04488505_109207"/>
<evidence type="ECO:0000256" key="3">
    <source>
        <dbReference type="ARBA" id="ARBA00023295"/>
    </source>
</evidence>
<evidence type="ECO:0000256" key="1">
    <source>
        <dbReference type="ARBA" id="ARBA00009809"/>
    </source>
</evidence>
<dbReference type="InterPro" id="IPR026283">
    <property type="entry name" value="B-gal_1-like"/>
</dbReference>
<dbReference type="Pfam" id="PF21317">
    <property type="entry name" value="BetaGal_ABD_1"/>
    <property type="match status" value="1"/>
</dbReference>
<evidence type="ECO:0000256" key="5">
    <source>
        <dbReference type="RuleBase" id="RU000675"/>
    </source>
</evidence>
<protein>
    <recommendedName>
        <fullName evidence="5">Beta-galactosidase</fullName>
        <ecNumber evidence="5">3.2.1.23</ecNumber>
    </recommendedName>
</protein>
<sequence>MRTLLLSHLLLLACVVMQGAYAQDKHSFEFSKTEFLLDGKPFQIISGEMHPARIPKEYWKHRIQMAKAMGCNTIAAYVFWNYHEQEPGTFDFSSTNHNIAEFIQMVQQEGMWVLLRPGPYVCAEWEFGGLPPYLLRTPDIKVRCLDPRYMQAVERYVAALSAQVKPLLAANGGPILMVQIENEYGSFGNDKAYLNRLKELWVQNGITGPFYTADGAAKPNLEAGTVPGAAIGLDPGASEADFTATSNLYPDVPIFSSESYPGWLTHWGEQWARPDKEGILREVKYLLDNKRSFNLYVIHGGTNFAYTAGANSGGKGYEPDLTSYDYDAPINEQGVATAKYMAFRQMISNHLHKALPRIPAPIPTISFPAVPMIPFTSVWEQLPEAVHSAQPQPFEAYAQDYGFMLYRTTLVGHKSGKLTITDLHDYATIYLNGEYMGKLDRRLGENSIEIPKSNVKDPVLEILVEGMGRINFAQQIIDRKGITDRVTLNGMTLMSWDVFGLPMTEKYIQNLHPTSGTTAKPGQFFKGTFKLSRVGDTYIDFTQLKKGLIWVNGHNLGRYWDIGPQTRLYCPASWLKKGNNEIVVFDLHQTAPASVSGARTLE</sequence>
<evidence type="ECO:0000256" key="7">
    <source>
        <dbReference type="SAM" id="SignalP"/>
    </source>
</evidence>
<evidence type="ECO:0000313" key="12">
    <source>
        <dbReference type="Proteomes" id="UP000198984"/>
    </source>
</evidence>
<evidence type="ECO:0000259" key="10">
    <source>
        <dbReference type="Pfam" id="PF21467"/>
    </source>
</evidence>
<feature type="active site" description="Nucleophile" evidence="4">
    <location>
        <position position="258"/>
    </location>
</feature>
<feature type="signal peptide" evidence="7">
    <location>
        <begin position="1"/>
        <end position="22"/>
    </location>
</feature>
<dbReference type="PRINTS" id="PR00742">
    <property type="entry name" value="GLHYDRLASE35"/>
</dbReference>
<dbReference type="EC" id="3.2.1.23" evidence="5"/>
<accession>A0A1H8FI37</accession>
<dbReference type="PIRSF" id="PIRSF006336">
    <property type="entry name" value="B-gal"/>
    <property type="match status" value="1"/>
</dbReference>
<dbReference type="InterPro" id="IPR019801">
    <property type="entry name" value="Glyco_hydro_35_CS"/>
</dbReference>
<keyword evidence="3 5" id="KW-0326">Glycosidase</keyword>
<proteinExistence type="inferred from homology"/>
<feature type="domain" description="Beta-galactosidase galactose-binding" evidence="10">
    <location>
        <begin position="524"/>
        <end position="580"/>
    </location>
</feature>
<dbReference type="GO" id="GO:0004565">
    <property type="term" value="F:beta-galactosidase activity"/>
    <property type="evidence" value="ECO:0007669"/>
    <property type="project" value="UniProtKB-EC"/>
</dbReference>
<dbReference type="Proteomes" id="UP000198984">
    <property type="component" value="Unassembled WGS sequence"/>
</dbReference>
<dbReference type="Pfam" id="PF21467">
    <property type="entry name" value="BetaGal_gal-bd"/>
    <property type="match status" value="1"/>
</dbReference>
<dbReference type="InterPro" id="IPR048912">
    <property type="entry name" value="BetaGal1-like_ABD1"/>
</dbReference>
<reference evidence="11 12" key="1">
    <citation type="submission" date="2016-10" db="EMBL/GenBank/DDBJ databases">
        <authorList>
            <person name="de Groot N.N."/>
        </authorList>
    </citation>
    <scope>NUCLEOTIDE SEQUENCE [LARGE SCALE GENOMIC DNA]</scope>
    <source>
        <strain evidence="11 12">DSM 21039</strain>
    </source>
</reference>
<dbReference type="SUPFAM" id="SSF51445">
    <property type="entry name" value="(Trans)glycosidases"/>
    <property type="match status" value="1"/>
</dbReference>
<dbReference type="SUPFAM" id="SSF49785">
    <property type="entry name" value="Galactose-binding domain-like"/>
    <property type="match status" value="1"/>
</dbReference>
<dbReference type="InterPro" id="IPR031330">
    <property type="entry name" value="Gly_Hdrlase_35_cat"/>
</dbReference>
<dbReference type="PROSITE" id="PS01182">
    <property type="entry name" value="GLYCOSYL_HYDROL_F35"/>
    <property type="match status" value="1"/>
</dbReference>
<dbReference type="InterPro" id="IPR017853">
    <property type="entry name" value="GH"/>
</dbReference>
<keyword evidence="7" id="KW-0732">Signal</keyword>
<comment type="catalytic activity">
    <reaction evidence="5">
        <text>Hydrolysis of terminal non-reducing beta-D-galactose residues in beta-D-galactosides.</text>
        <dbReference type="EC" id="3.2.1.23"/>
    </reaction>
</comment>
<dbReference type="InterPro" id="IPR001944">
    <property type="entry name" value="Glycoside_Hdrlase_35"/>
</dbReference>
<evidence type="ECO:0000256" key="2">
    <source>
        <dbReference type="ARBA" id="ARBA00022801"/>
    </source>
</evidence>
<dbReference type="EMBL" id="FOBB01000009">
    <property type="protein sequence ID" value="SEN31306.1"/>
    <property type="molecule type" value="Genomic_DNA"/>
</dbReference>